<feature type="compositionally biased region" description="Pro residues" evidence="1">
    <location>
        <begin position="95"/>
        <end position="116"/>
    </location>
</feature>
<reference evidence="2 3" key="1">
    <citation type="journal article" date="2020" name="Mol. Biol. Evol.">
        <title>Interspecific Gene Flow and the Evolution of Specialization in Black and White Rhinoceros.</title>
        <authorList>
            <person name="Moodley Y."/>
            <person name="Westbury M.V."/>
            <person name="Russo I.M."/>
            <person name="Gopalakrishnan S."/>
            <person name="Rakotoarivelo A."/>
            <person name="Olsen R.A."/>
            <person name="Prost S."/>
            <person name="Tunstall T."/>
            <person name="Ryder O.A."/>
            <person name="Dalen L."/>
            <person name="Bruford M.W."/>
        </authorList>
    </citation>
    <scope>NUCLEOTIDE SEQUENCE [LARGE SCALE GENOMIC DNA]</scope>
    <source>
        <strain evidence="2">SBR-YM</strain>
        <tissue evidence="2">Skin</tissue>
    </source>
</reference>
<feature type="region of interest" description="Disordered" evidence="1">
    <location>
        <begin position="41"/>
        <end position="150"/>
    </location>
</feature>
<dbReference type="EMBL" id="JACDTQ010000812">
    <property type="protein sequence ID" value="KAF5925492.1"/>
    <property type="molecule type" value="Genomic_DNA"/>
</dbReference>
<organism evidence="2 3">
    <name type="scientific">Diceros bicornis minor</name>
    <name type="common">South-central black rhinoceros</name>
    <dbReference type="NCBI Taxonomy" id="77932"/>
    <lineage>
        <taxon>Eukaryota</taxon>
        <taxon>Metazoa</taxon>
        <taxon>Chordata</taxon>
        <taxon>Craniata</taxon>
        <taxon>Vertebrata</taxon>
        <taxon>Euteleostomi</taxon>
        <taxon>Mammalia</taxon>
        <taxon>Eutheria</taxon>
        <taxon>Laurasiatheria</taxon>
        <taxon>Perissodactyla</taxon>
        <taxon>Rhinocerotidae</taxon>
        <taxon>Diceros</taxon>
    </lineage>
</organism>
<comment type="caution">
    <text evidence="2">The sequence shown here is derived from an EMBL/GenBank/DDBJ whole genome shotgun (WGS) entry which is preliminary data.</text>
</comment>
<evidence type="ECO:0000313" key="3">
    <source>
        <dbReference type="Proteomes" id="UP000551758"/>
    </source>
</evidence>
<gene>
    <name evidence="2" type="ORF">HPG69_001939</name>
</gene>
<name>A0A7J7FBN6_DICBM</name>
<evidence type="ECO:0000256" key="1">
    <source>
        <dbReference type="SAM" id="MobiDB-lite"/>
    </source>
</evidence>
<proteinExistence type="predicted"/>
<keyword evidence="3" id="KW-1185">Reference proteome</keyword>
<sequence>MQQPDILKTCPVPSVHLNAPSGFSSSSQFPLPALPSAQALFRPLSPDFTPPPPALAPPVFGSPHARRAQGVLPTSQRPISSSAPPRPLPGFDSPRPSPTPGPGPSQPRSPPRPRPALRPLGGYQPVPPARRRRRAANRRLPHCGPSRAGG</sequence>
<dbReference type="AlphaFoldDB" id="A0A7J7FBN6"/>
<accession>A0A7J7FBN6</accession>
<protein>
    <submittedName>
        <fullName evidence="2">Uncharacterized protein</fullName>
    </submittedName>
</protein>
<feature type="compositionally biased region" description="Basic residues" evidence="1">
    <location>
        <begin position="129"/>
        <end position="141"/>
    </location>
</feature>
<feature type="compositionally biased region" description="Polar residues" evidence="1">
    <location>
        <begin position="72"/>
        <end position="83"/>
    </location>
</feature>
<dbReference type="Proteomes" id="UP000551758">
    <property type="component" value="Unassembled WGS sequence"/>
</dbReference>
<evidence type="ECO:0000313" key="2">
    <source>
        <dbReference type="EMBL" id="KAF5925492.1"/>
    </source>
</evidence>